<sequence>MSLTEHRESQHQDAGKDPTPKLAPFSMWHDRWLDPRWQGGGFLVFGAAVLITAAVWSDLRDQPMVWVAGVLSSVVGGVLIGLRRRILLHRARRYEDSREPGWQNREGIEQETPVTGLRTLPVVQGLKSRNSRKRAGWILLVCAALVTLTARILGSLDVLVIPFWIFLVVSFALLGGSIYCLTTAKEHRNQAASAGQ</sequence>
<keyword evidence="2" id="KW-1133">Transmembrane helix</keyword>
<feature type="transmembrane region" description="Helical" evidence="2">
    <location>
        <begin position="135"/>
        <end position="153"/>
    </location>
</feature>
<comment type="caution">
    <text evidence="3">The sequence shown here is derived from an EMBL/GenBank/DDBJ whole genome shotgun (WGS) entry which is preliminary data.</text>
</comment>
<feature type="compositionally biased region" description="Basic and acidic residues" evidence="1">
    <location>
        <begin position="1"/>
        <end position="19"/>
    </location>
</feature>
<evidence type="ECO:0000256" key="1">
    <source>
        <dbReference type="SAM" id="MobiDB-lite"/>
    </source>
</evidence>
<dbReference type="Proteomes" id="UP000460221">
    <property type="component" value="Unassembled WGS sequence"/>
</dbReference>
<accession>A0A7K1FQI6</accession>
<evidence type="ECO:0000313" key="4">
    <source>
        <dbReference type="Proteomes" id="UP000460221"/>
    </source>
</evidence>
<gene>
    <name evidence="3" type="ORF">GIS00_20940</name>
</gene>
<dbReference type="EMBL" id="WLYK01000009">
    <property type="protein sequence ID" value="MTD16406.1"/>
    <property type="molecule type" value="Genomic_DNA"/>
</dbReference>
<proteinExistence type="predicted"/>
<keyword evidence="4" id="KW-1185">Reference proteome</keyword>
<organism evidence="3 4">
    <name type="scientific">Nakamurella alba</name>
    <dbReference type="NCBI Taxonomy" id="2665158"/>
    <lineage>
        <taxon>Bacteria</taxon>
        <taxon>Bacillati</taxon>
        <taxon>Actinomycetota</taxon>
        <taxon>Actinomycetes</taxon>
        <taxon>Nakamurellales</taxon>
        <taxon>Nakamurellaceae</taxon>
        <taxon>Nakamurella</taxon>
    </lineage>
</organism>
<keyword evidence="2" id="KW-0472">Membrane</keyword>
<evidence type="ECO:0000256" key="2">
    <source>
        <dbReference type="SAM" id="Phobius"/>
    </source>
</evidence>
<evidence type="ECO:0000313" key="3">
    <source>
        <dbReference type="EMBL" id="MTD16406.1"/>
    </source>
</evidence>
<dbReference type="AlphaFoldDB" id="A0A7K1FQI6"/>
<keyword evidence="2" id="KW-0812">Transmembrane</keyword>
<reference evidence="3 4" key="1">
    <citation type="submission" date="2019-11" db="EMBL/GenBank/DDBJ databases">
        <authorList>
            <person name="Jiang L.-Q."/>
        </authorList>
    </citation>
    <scope>NUCLEOTIDE SEQUENCE [LARGE SCALE GENOMIC DNA]</scope>
    <source>
        <strain evidence="3 4">YIM 132087</strain>
    </source>
</reference>
<protein>
    <submittedName>
        <fullName evidence="3">Uncharacterized protein</fullName>
    </submittedName>
</protein>
<feature type="transmembrane region" description="Helical" evidence="2">
    <location>
        <begin position="37"/>
        <end position="57"/>
    </location>
</feature>
<feature type="region of interest" description="Disordered" evidence="1">
    <location>
        <begin position="1"/>
        <end position="21"/>
    </location>
</feature>
<dbReference type="RefSeq" id="WP_154770396.1">
    <property type="nucleotide sequence ID" value="NZ_WLYK01000009.1"/>
</dbReference>
<feature type="transmembrane region" description="Helical" evidence="2">
    <location>
        <begin position="159"/>
        <end position="181"/>
    </location>
</feature>
<feature type="transmembrane region" description="Helical" evidence="2">
    <location>
        <begin position="63"/>
        <end position="82"/>
    </location>
</feature>
<name>A0A7K1FQI6_9ACTN</name>